<gene>
    <name evidence="6" type="ORF">KOF26_05880</name>
</gene>
<comment type="similarity">
    <text evidence="1">Belongs to the LysR transcriptional regulatory family.</text>
</comment>
<dbReference type="EMBL" id="JAHKRT010000002">
    <property type="protein sequence ID" value="MBU3077393.1"/>
    <property type="molecule type" value="Genomic_DNA"/>
</dbReference>
<organism evidence="6 7">
    <name type="scientific">Sphingomonas quercus</name>
    <dbReference type="NCBI Taxonomy" id="2842451"/>
    <lineage>
        <taxon>Bacteria</taxon>
        <taxon>Pseudomonadati</taxon>
        <taxon>Pseudomonadota</taxon>
        <taxon>Alphaproteobacteria</taxon>
        <taxon>Sphingomonadales</taxon>
        <taxon>Sphingomonadaceae</taxon>
        <taxon>Sphingomonas</taxon>
    </lineage>
</organism>
<dbReference type="InterPro" id="IPR058163">
    <property type="entry name" value="LysR-type_TF_proteobact-type"/>
</dbReference>
<proteinExistence type="inferred from homology"/>
<evidence type="ECO:0000256" key="1">
    <source>
        <dbReference type="ARBA" id="ARBA00009437"/>
    </source>
</evidence>
<name>A0ABS6BGH5_9SPHN</name>
<comment type="caution">
    <text evidence="6">The sequence shown here is derived from an EMBL/GenBank/DDBJ whole genome shotgun (WGS) entry which is preliminary data.</text>
</comment>
<dbReference type="PANTHER" id="PTHR30537:SF72">
    <property type="entry name" value="LYSR FAMILY TRANSCRIPTIONAL REGULATOR"/>
    <property type="match status" value="1"/>
</dbReference>
<keyword evidence="7" id="KW-1185">Reference proteome</keyword>
<dbReference type="InterPro" id="IPR000847">
    <property type="entry name" value="LysR_HTH_N"/>
</dbReference>
<evidence type="ECO:0000259" key="5">
    <source>
        <dbReference type="PROSITE" id="PS50931"/>
    </source>
</evidence>
<evidence type="ECO:0000256" key="3">
    <source>
        <dbReference type="ARBA" id="ARBA00023125"/>
    </source>
</evidence>
<keyword evidence="4" id="KW-0804">Transcription</keyword>
<evidence type="ECO:0000256" key="2">
    <source>
        <dbReference type="ARBA" id="ARBA00023015"/>
    </source>
</evidence>
<reference evidence="6 7" key="1">
    <citation type="submission" date="2021-06" db="EMBL/GenBank/DDBJ databases">
        <title>Sphingomonas sp. XMGL2, whole genome shotgun sequencing project.</title>
        <authorList>
            <person name="Zhao G."/>
            <person name="Shen L."/>
        </authorList>
    </citation>
    <scope>NUCLEOTIDE SEQUENCE [LARGE SCALE GENOMIC DNA]</scope>
    <source>
        <strain evidence="6 7">XMGL2</strain>
    </source>
</reference>
<evidence type="ECO:0000256" key="4">
    <source>
        <dbReference type="ARBA" id="ARBA00023163"/>
    </source>
</evidence>
<feature type="domain" description="HTH lysR-type" evidence="5">
    <location>
        <begin position="1"/>
        <end position="59"/>
    </location>
</feature>
<dbReference type="InterPro" id="IPR005119">
    <property type="entry name" value="LysR_subst-bd"/>
</dbReference>
<dbReference type="PROSITE" id="PS50931">
    <property type="entry name" value="HTH_LYSR"/>
    <property type="match status" value="1"/>
</dbReference>
<keyword evidence="3" id="KW-0238">DNA-binding</keyword>
<dbReference type="PANTHER" id="PTHR30537">
    <property type="entry name" value="HTH-TYPE TRANSCRIPTIONAL REGULATOR"/>
    <property type="match status" value="1"/>
</dbReference>
<keyword evidence="2" id="KW-0805">Transcription regulation</keyword>
<evidence type="ECO:0000313" key="7">
    <source>
        <dbReference type="Proteomes" id="UP000776276"/>
    </source>
</evidence>
<dbReference type="RefSeq" id="WP_216321534.1">
    <property type="nucleotide sequence ID" value="NZ_JAHKRT010000002.1"/>
</dbReference>
<protein>
    <submittedName>
        <fullName evidence="6">LysR family transcriptional regulator</fullName>
    </submittedName>
</protein>
<dbReference type="Proteomes" id="UP000776276">
    <property type="component" value="Unassembled WGS sequence"/>
</dbReference>
<accession>A0ABS6BGH5</accession>
<dbReference type="Pfam" id="PF03466">
    <property type="entry name" value="LysR_substrate"/>
    <property type="match status" value="1"/>
</dbReference>
<evidence type="ECO:0000313" key="6">
    <source>
        <dbReference type="EMBL" id="MBU3077393.1"/>
    </source>
</evidence>
<dbReference type="Pfam" id="PF00126">
    <property type="entry name" value="HTH_1"/>
    <property type="match status" value="1"/>
</dbReference>
<dbReference type="CDD" id="cd08472">
    <property type="entry name" value="PBP2_CrgA_like_3"/>
    <property type="match status" value="1"/>
</dbReference>
<sequence>MDRFAAMQLFVRIVERRSFTLAAGDLGMPRQTATDVIRQLEARLGVRLLNRTTRTVTPTLDGEAYYRRCVVLLGDLEDAEAVFRGATPRGLLRVDLHGTLARHFLLDHLPDFMARYPEITLHISEGDRLSDPLREGIDCVVRAGEPRDQTMVGRRVAMLQETTCASPAYLEKHGIPATIDELDGHEAIGFFSSARRAVFPLDFTVDGKTREVTLPMRVTVEGAETMVRLCRLGFGIIQVPRYHVASDIAAGSLVPILEAWPPAPIPISVLYPENRQLSPRVRVFIDWVALLLHGKQ</sequence>